<accession>A0ABS8UZA0</accession>
<dbReference type="Proteomes" id="UP000823775">
    <property type="component" value="Unassembled WGS sequence"/>
</dbReference>
<organism evidence="1 2">
    <name type="scientific">Datura stramonium</name>
    <name type="common">Jimsonweed</name>
    <name type="synonym">Common thornapple</name>
    <dbReference type="NCBI Taxonomy" id="4076"/>
    <lineage>
        <taxon>Eukaryota</taxon>
        <taxon>Viridiplantae</taxon>
        <taxon>Streptophyta</taxon>
        <taxon>Embryophyta</taxon>
        <taxon>Tracheophyta</taxon>
        <taxon>Spermatophyta</taxon>
        <taxon>Magnoliopsida</taxon>
        <taxon>eudicotyledons</taxon>
        <taxon>Gunneridae</taxon>
        <taxon>Pentapetalae</taxon>
        <taxon>asterids</taxon>
        <taxon>lamiids</taxon>
        <taxon>Solanales</taxon>
        <taxon>Solanaceae</taxon>
        <taxon>Solanoideae</taxon>
        <taxon>Datureae</taxon>
        <taxon>Datura</taxon>
    </lineage>
</organism>
<gene>
    <name evidence="1" type="ORF">HAX54_025172</name>
</gene>
<proteinExistence type="predicted"/>
<reference evidence="1 2" key="1">
    <citation type="journal article" date="2021" name="BMC Genomics">
        <title>Datura genome reveals duplications of psychoactive alkaloid biosynthetic genes and high mutation rate following tissue culture.</title>
        <authorList>
            <person name="Rajewski A."/>
            <person name="Carter-House D."/>
            <person name="Stajich J."/>
            <person name="Litt A."/>
        </authorList>
    </citation>
    <scope>NUCLEOTIDE SEQUENCE [LARGE SCALE GENOMIC DNA]</scope>
    <source>
        <strain evidence="1">AR-01</strain>
    </source>
</reference>
<keyword evidence="2" id="KW-1185">Reference proteome</keyword>
<evidence type="ECO:0000313" key="1">
    <source>
        <dbReference type="EMBL" id="MCD9640098.1"/>
    </source>
</evidence>
<sequence length="99" mass="11007">MVVDQMPPHFYKRWWGEMEGYDQRESKRSFGTSERDGNIDIRLAGVVQALTTMDNPTLVPMILAKGALPTLKGVATCIANVILGTSPMIILHQVPLRLV</sequence>
<dbReference type="EMBL" id="JACEIK010003058">
    <property type="protein sequence ID" value="MCD9640098.1"/>
    <property type="molecule type" value="Genomic_DNA"/>
</dbReference>
<evidence type="ECO:0000313" key="2">
    <source>
        <dbReference type="Proteomes" id="UP000823775"/>
    </source>
</evidence>
<name>A0ABS8UZA0_DATST</name>
<comment type="caution">
    <text evidence="1">The sequence shown here is derived from an EMBL/GenBank/DDBJ whole genome shotgun (WGS) entry which is preliminary data.</text>
</comment>
<protein>
    <submittedName>
        <fullName evidence="1">Uncharacterized protein</fullName>
    </submittedName>
</protein>